<dbReference type="EMBL" id="CACRXK020000909">
    <property type="protein sequence ID" value="CAB3985716.1"/>
    <property type="molecule type" value="Genomic_DNA"/>
</dbReference>
<dbReference type="InterPro" id="IPR011009">
    <property type="entry name" value="Kinase-like_dom_sf"/>
</dbReference>
<dbReference type="PRINTS" id="PR00109">
    <property type="entry name" value="TYRKINASE"/>
</dbReference>
<dbReference type="AlphaFoldDB" id="A0A7D9DH87"/>
<dbReference type="InterPro" id="IPR000719">
    <property type="entry name" value="Prot_kinase_dom"/>
</dbReference>
<dbReference type="GO" id="GO:0005524">
    <property type="term" value="F:ATP binding"/>
    <property type="evidence" value="ECO:0007669"/>
    <property type="project" value="UniProtKB-KW"/>
</dbReference>
<comment type="caution">
    <text evidence="3">The sequence shown here is derived from an EMBL/GenBank/DDBJ whole genome shotgun (WGS) entry which is preliminary data.</text>
</comment>
<protein>
    <submittedName>
        <fullName evidence="3">Insulin-like growth factor 1 receptor</fullName>
    </submittedName>
</protein>
<keyword evidence="2" id="KW-0067">ATP-binding</keyword>
<accession>A0A7D9DH87</accession>
<dbReference type="SUPFAM" id="SSF56112">
    <property type="entry name" value="Protein kinase-like (PK-like)"/>
    <property type="match status" value="1"/>
</dbReference>
<evidence type="ECO:0000313" key="3">
    <source>
        <dbReference type="EMBL" id="CAB3985716.1"/>
    </source>
</evidence>
<keyword evidence="1" id="KW-0547">Nucleotide-binding</keyword>
<dbReference type="InterPro" id="IPR001245">
    <property type="entry name" value="Ser-Thr/Tyr_kinase_cat_dom"/>
</dbReference>
<organism evidence="3 4">
    <name type="scientific">Paramuricea clavata</name>
    <name type="common">Red gorgonian</name>
    <name type="synonym">Violescent sea-whip</name>
    <dbReference type="NCBI Taxonomy" id="317549"/>
    <lineage>
        <taxon>Eukaryota</taxon>
        <taxon>Metazoa</taxon>
        <taxon>Cnidaria</taxon>
        <taxon>Anthozoa</taxon>
        <taxon>Octocorallia</taxon>
        <taxon>Malacalcyonacea</taxon>
        <taxon>Plexauridae</taxon>
        <taxon>Paramuricea</taxon>
    </lineage>
</organism>
<keyword evidence="4" id="KW-1185">Reference proteome</keyword>
<evidence type="ECO:0000256" key="2">
    <source>
        <dbReference type="ARBA" id="ARBA00022840"/>
    </source>
</evidence>
<dbReference type="Gene3D" id="1.10.510.10">
    <property type="entry name" value="Transferase(Phosphotransferase) domain 1"/>
    <property type="match status" value="1"/>
</dbReference>
<proteinExistence type="predicted"/>
<dbReference type="PROSITE" id="PS50011">
    <property type="entry name" value="PROTEIN_KINASE_DOM"/>
    <property type="match status" value="1"/>
</dbReference>
<dbReference type="Pfam" id="PF07714">
    <property type="entry name" value="PK_Tyr_Ser-Thr"/>
    <property type="match status" value="1"/>
</dbReference>
<name>A0A7D9DH87_PARCT</name>
<dbReference type="OrthoDB" id="9366758at2759"/>
<evidence type="ECO:0000313" key="4">
    <source>
        <dbReference type="Proteomes" id="UP001152795"/>
    </source>
</evidence>
<sequence>MYILNDCFAQTVQVEKYADPAYFGISYGSSSRAETPPINSRTGCIANGCVGECLNASDIAAPLDVQDGTGYFIKEFIPASSSDILKLSELQFPSLAVITERIVHDEKLELITEVGDMGTLEEFIKSFGCPVEDAITYLSQIGEAVLFLHNRRFIHRNLRAASIFIDSNGNTKLACLGRVRKVKPNPDDLFSTMPIKLSMSDDSLRWSSPEVITDGMFSKASDVWAFAVLIWEIFTLIDKDLDESDEEISHLPYHQLTSKDLIFPYLNNGQRLGKPKNCPDALYEMMLQCWEFCAEDRLRCQDVVQRIEEQVCLNVYS</sequence>
<dbReference type="PANTHER" id="PTHR24418">
    <property type="entry name" value="TYROSINE-PROTEIN KINASE"/>
    <property type="match status" value="1"/>
</dbReference>
<keyword evidence="3" id="KW-0675">Receptor</keyword>
<gene>
    <name evidence="3" type="ORF">PACLA_8A083166</name>
</gene>
<reference evidence="3" key="1">
    <citation type="submission" date="2020-04" db="EMBL/GenBank/DDBJ databases">
        <authorList>
            <person name="Alioto T."/>
            <person name="Alioto T."/>
            <person name="Gomez Garrido J."/>
        </authorList>
    </citation>
    <scope>NUCLEOTIDE SEQUENCE</scope>
    <source>
        <strain evidence="3">A484AB</strain>
    </source>
</reference>
<dbReference type="GO" id="GO:0004672">
    <property type="term" value="F:protein kinase activity"/>
    <property type="evidence" value="ECO:0007669"/>
    <property type="project" value="InterPro"/>
</dbReference>
<dbReference type="InterPro" id="IPR050198">
    <property type="entry name" value="Non-receptor_tyrosine_kinases"/>
</dbReference>
<evidence type="ECO:0000256" key="1">
    <source>
        <dbReference type="ARBA" id="ARBA00022741"/>
    </source>
</evidence>
<dbReference type="Proteomes" id="UP001152795">
    <property type="component" value="Unassembled WGS sequence"/>
</dbReference>